<keyword evidence="3" id="KW-0862">Zinc</keyword>
<feature type="domain" description="RING-type" evidence="6">
    <location>
        <begin position="7"/>
        <end position="46"/>
    </location>
</feature>
<sequence length="311" mass="35378">MDSLVQCRYCMNRLTHPLELVCRHTFCSDCLTKEVKNEKIICPICSTEHAAPGASLATAKEDKLVPYLIGLKNDETYSSITDTSPTTIHAECAGCKQITDLRICFHCEKPLCTSCRGSHYESQRKDVDHSIQSLLTKTNELVVVAQTLNTNRTNRIQEYKLMKDKITTHANDLAKMLHDEEQALQKKIDARIQYETERIATTEREQQYLQKNKTTLDQVMDKYRDEKNQMILMKMHKNYLDLAPNWKDKLDTYAGRINGKKEEELHFQPTQPGKNDALVGKLVDLKPATLHTATGSKPTSTPAASRSCTIM</sequence>
<dbReference type="SMART" id="SM00184">
    <property type="entry name" value="RING"/>
    <property type="match status" value="1"/>
</dbReference>
<gene>
    <name evidence="8" type="ORF">EDS130_LOCUS38416</name>
    <name evidence="7" type="ORF">XAT740_LOCUS13102</name>
</gene>
<evidence type="ECO:0000313" key="8">
    <source>
        <dbReference type="EMBL" id="CAF1434277.1"/>
    </source>
</evidence>
<reference evidence="7" key="1">
    <citation type="submission" date="2021-02" db="EMBL/GenBank/DDBJ databases">
        <authorList>
            <person name="Nowell W R."/>
        </authorList>
    </citation>
    <scope>NUCLEOTIDE SEQUENCE</scope>
</reference>
<dbReference type="AlphaFoldDB" id="A0A814GNA6"/>
<dbReference type="Pfam" id="PF13445">
    <property type="entry name" value="zf-RING_UBOX"/>
    <property type="match status" value="1"/>
</dbReference>
<dbReference type="InterPro" id="IPR050143">
    <property type="entry name" value="TRIM/RBCC"/>
</dbReference>
<keyword evidence="1" id="KW-0479">Metal-binding</keyword>
<dbReference type="OrthoDB" id="654191at2759"/>
<name>A0A814GNA6_ADIRI</name>
<accession>A0A814GNA6</accession>
<dbReference type="PANTHER" id="PTHR24103">
    <property type="entry name" value="E3 UBIQUITIN-PROTEIN LIGASE TRIM"/>
    <property type="match status" value="1"/>
</dbReference>
<dbReference type="Gene3D" id="3.30.40.10">
    <property type="entry name" value="Zinc/RING finger domain, C3HC4 (zinc finger)"/>
    <property type="match status" value="1"/>
</dbReference>
<evidence type="ECO:0000256" key="3">
    <source>
        <dbReference type="ARBA" id="ARBA00022833"/>
    </source>
</evidence>
<dbReference type="Proteomes" id="UP000663828">
    <property type="component" value="Unassembled WGS sequence"/>
</dbReference>
<dbReference type="Proteomes" id="UP000663852">
    <property type="component" value="Unassembled WGS sequence"/>
</dbReference>
<dbReference type="PROSITE" id="PS00518">
    <property type="entry name" value="ZF_RING_1"/>
    <property type="match status" value="1"/>
</dbReference>
<evidence type="ECO:0000313" key="9">
    <source>
        <dbReference type="Proteomes" id="UP000663828"/>
    </source>
</evidence>
<feature type="region of interest" description="Disordered" evidence="5">
    <location>
        <begin position="290"/>
        <end position="311"/>
    </location>
</feature>
<dbReference type="PROSITE" id="PS50089">
    <property type="entry name" value="ZF_RING_2"/>
    <property type="match status" value="1"/>
</dbReference>
<organism evidence="7 9">
    <name type="scientific">Adineta ricciae</name>
    <name type="common">Rotifer</name>
    <dbReference type="NCBI Taxonomy" id="249248"/>
    <lineage>
        <taxon>Eukaryota</taxon>
        <taxon>Metazoa</taxon>
        <taxon>Spiralia</taxon>
        <taxon>Gnathifera</taxon>
        <taxon>Rotifera</taxon>
        <taxon>Eurotatoria</taxon>
        <taxon>Bdelloidea</taxon>
        <taxon>Adinetida</taxon>
        <taxon>Adinetidae</taxon>
        <taxon>Adineta</taxon>
    </lineage>
</organism>
<comment type="caution">
    <text evidence="7">The sequence shown here is derived from an EMBL/GenBank/DDBJ whole genome shotgun (WGS) entry which is preliminary data.</text>
</comment>
<keyword evidence="9" id="KW-1185">Reference proteome</keyword>
<protein>
    <recommendedName>
        <fullName evidence="6">RING-type domain-containing protein</fullName>
    </recommendedName>
</protein>
<dbReference type="InterPro" id="IPR001841">
    <property type="entry name" value="Znf_RING"/>
</dbReference>
<dbReference type="EMBL" id="CAJNOR010000753">
    <property type="protein sequence ID" value="CAF0998971.1"/>
    <property type="molecule type" value="Genomic_DNA"/>
</dbReference>
<dbReference type="SUPFAM" id="SSF57850">
    <property type="entry name" value="RING/U-box"/>
    <property type="match status" value="1"/>
</dbReference>
<keyword evidence="2 4" id="KW-0863">Zinc-finger</keyword>
<evidence type="ECO:0000259" key="6">
    <source>
        <dbReference type="PROSITE" id="PS50089"/>
    </source>
</evidence>
<evidence type="ECO:0000313" key="7">
    <source>
        <dbReference type="EMBL" id="CAF0998971.1"/>
    </source>
</evidence>
<evidence type="ECO:0000256" key="5">
    <source>
        <dbReference type="SAM" id="MobiDB-lite"/>
    </source>
</evidence>
<dbReference type="InterPro" id="IPR027370">
    <property type="entry name" value="Znf-RING_euk"/>
</dbReference>
<dbReference type="InterPro" id="IPR013083">
    <property type="entry name" value="Znf_RING/FYVE/PHD"/>
</dbReference>
<evidence type="ECO:0000256" key="2">
    <source>
        <dbReference type="ARBA" id="ARBA00022771"/>
    </source>
</evidence>
<feature type="compositionally biased region" description="Polar residues" evidence="5">
    <location>
        <begin position="291"/>
        <end position="311"/>
    </location>
</feature>
<proteinExistence type="predicted"/>
<evidence type="ECO:0000256" key="1">
    <source>
        <dbReference type="ARBA" id="ARBA00022723"/>
    </source>
</evidence>
<evidence type="ECO:0000256" key="4">
    <source>
        <dbReference type="PROSITE-ProRule" id="PRU00175"/>
    </source>
</evidence>
<dbReference type="GO" id="GO:0008270">
    <property type="term" value="F:zinc ion binding"/>
    <property type="evidence" value="ECO:0007669"/>
    <property type="project" value="UniProtKB-KW"/>
</dbReference>
<dbReference type="InterPro" id="IPR017907">
    <property type="entry name" value="Znf_RING_CS"/>
</dbReference>
<dbReference type="EMBL" id="CAJNOJ010000400">
    <property type="protein sequence ID" value="CAF1434277.1"/>
    <property type="molecule type" value="Genomic_DNA"/>
</dbReference>